<feature type="compositionally biased region" description="Low complexity" evidence="1">
    <location>
        <begin position="204"/>
        <end position="220"/>
    </location>
</feature>
<evidence type="ECO:0000313" key="2">
    <source>
        <dbReference type="EMBL" id="KAJ8424578.1"/>
    </source>
</evidence>
<feature type="compositionally biased region" description="Polar residues" evidence="1">
    <location>
        <begin position="149"/>
        <end position="158"/>
    </location>
</feature>
<sequence length="297" mass="32036">MAPKKRLKSTTASTSQATTARGNSSIPHRLTANYVFHRTDSQNEVRGGELFFLWVALNRKAVNTGAFIADHLNEHAKYTKVVISDGGIITALAKALGYGTQVAALSILHQPGYIDLITYINMKLFKVLGGGQLWLNHHGRALFPLPNRPKTTITNPSNLVYDDDVDGESGGESDGGGDDGSDDDVKNTPQGPGARLRAPVRPDAAPSGTATAPTSGAMGPSMFQTVLDRLDQLHVQNQEILRNQQNMAHLAMGICKRKTEPSMLDMVLREKLDEITLVTTKGNVQREGTRNGGNVSP</sequence>
<organism evidence="2 3">
    <name type="scientific">Carnegiea gigantea</name>
    <dbReference type="NCBI Taxonomy" id="171969"/>
    <lineage>
        <taxon>Eukaryota</taxon>
        <taxon>Viridiplantae</taxon>
        <taxon>Streptophyta</taxon>
        <taxon>Embryophyta</taxon>
        <taxon>Tracheophyta</taxon>
        <taxon>Spermatophyta</taxon>
        <taxon>Magnoliopsida</taxon>
        <taxon>eudicotyledons</taxon>
        <taxon>Gunneridae</taxon>
        <taxon>Pentapetalae</taxon>
        <taxon>Caryophyllales</taxon>
        <taxon>Cactineae</taxon>
        <taxon>Cactaceae</taxon>
        <taxon>Cactoideae</taxon>
        <taxon>Echinocereeae</taxon>
        <taxon>Carnegiea</taxon>
    </lineage>
</organism>
<feature type="compositionally biased region" description="Acidic residues" evidence="1">
    <location>
        <begin position="161"/>
        <end position="182"/>
    </location>
</feature>
<protein>
    <submittedName>
        <fullName evidence="2">Uncharacterized protein</fullName>
    </submittedName>
</protein>
<accession>A0A9Q1JM46</accession>
<evidence type="ECO:0000313" key="3">
    <source>
        <dbReference type="Proteomes" id="UP001153076"/>
    </source>
</evidence>
<dbReference type="OrthoDB" id="1685790at2759"/>
<feature type="region of interest" description="Disordered" evidence="1">
    <location>
        <begin position="145"/>
        <end position="221"/>
    </location>
</feature>
<feature type="region of interest" description="Disordered" evidence="1">
    <location>
        <begin position="1"/>
        <end position="24"/>
    </location>
</feature>
<dbReference type="Proteomes" id="UP001153076">
    <property type="component" value="Unassembled WGS sequence"/>
</dbReference>
<feature type="compositionally biased region" description="Low complexity" evidence="1">
    <location>
        <begin position="9"/>
        <end position="20"/>
    </location>
</feature>
<dbReference type="EMBL" id="JAKOGI010001647">
    <property type="protein sequence ID" value="KAJ8424578.1"/>
    <property type="molecule type" value="Genomic_DNA"/>
</dbReference>
<name>A0A9Q1JM46_9CARY</name>
<reference evidence="2" key="1">
    <citation type="submission" date="2022-04" db="EMBL/GenBank/DDBJ databases">
        <title>Carnegiea gigantea Genome sequencing and assembly v2.</title>
        <authorList>
            <person name="Copetti D."/>
            <person name="Sanderson M.J."/>
            <person name="Burquez A."/>
            <person name="Wojciechowski M.F."/>
        </authorList>
    </citation>
    <scope>NUCLEOTIDE SEQUENCE</scope>
    <source>
        <strain evidence="2">SGP5-SGP5p</strain>
        <tissue evidence="2">Aerial part</tissue>
    </source>
</reference>
<comment type="caution">
    <text evidence="2">The sequence shown here is derived from an EMBL/GenBank/DDBJ whole genome shotgun (WGS) entry which is preliminary data.</text>
</comment>
<dbReference type="AlphaFoldDB" id="A0A9Q1JM46"/>
<evidence type="ECO:0000256" key="1">
    <source>
        <dbReference type="SAM" id="MobiDB-lite"/>
    </source>
</evidence>
<proteinExistence type="predicted"/>
<keyword evidence="3" id="KW-1185">Reference proteome</keyword>
<gene>
    <name evidence="2" type="ORF">Cgig2_002590</name>
</gene>